<dbReference type="Proteomes" id="UP000040841">
    <property type="component" value="Unassembled WGS sequence"/>
</dbReference>
<dbReference type="AlphaFoldDB" id="A0AA36LK46"/>
<name>A0AA36LK46_YERMO</name>
<evidence type="ECO:0000313" key="2">
    <source>
        <dbReference type="Proteomes" id="UP000040841"/>
    </source>
</evidence>
<evidence type="ECO:0000313" key="1">
    <source>
        <dbReference type="EMBL" id="CNH71564.1"/>
    </source>
</evidence>
<accession>A0AA36LK46</accession>
<reference evidence="1 2" key="1">
    <citation type="submission" date="2015-03" db="EMBL/GenBank/DDBJ databases">
        <authorList>
            <consortium name="Pathogen Informatics"/>
            <person name="Murphy D."/>
        </authorList>
    </citation>
    <scope>NUCLEOTIDE SEQUENCE [LARGE SCALE GENOMIC DNA]</scope>
    <source>
        <strain evidence="1 2">FE82747</strain>
    </source>
</reference>
<dbReference type="EMBL" id="CQBM01000002">
    <property type="protein sequence ID" value="CNH71564.1"/>
    <property type="molecule type" value="Genomic_DNA"/>
</dbReference>
<protein>
    <submittedName>
        <fullName evidence="1">Uncharacterized protein</fullName>
    </submittedName>
</protein>
<sequence>MGTLCVESLSGQATILVQKSIQLIPNFSFRDFK</sequence>
<proteinExistence type="predicted"/>
<comment type="caution">
    <text evidence="1">The sequence shown here is derived from an EMBL/GenBank/DDBJ whole genome shotgun (WGS) entry which is preliminary data.</text>
</comment>
<gene>
    <name evidence="1" type="ORF">ERS008502_01133</name>
</gene>
<organism evidence="1 2">
    <name type="scientific">Yersinia mollaretii</name>
    <dbReference type="NCBI Taxonomy" id="33060"/>
    <lineage>
        <taxon>Bacteria</taxon>
        <taxon>Pseudomonadati</taxon>
        <taxon>Pseudomonadota</taxon>
        <taxon>Gammaproteobacteria</taxon>
        <taxon>Enterobacterales</taxon>
        <taxon>Yersiniaceae</taxon>
        <taxon>Yersinia</taxon>
    </lineage>
</organism>